<dbReference type="InterPro" id="IPR007159">
    <property type="entry name" value="SpoVT-AbrB_dom"/>
</dbReference>
<dbReference type="InterPro" id="IPR038619">
    <property type="entry name" value="MraZ_sf"/>
</dbReference>
<dbReference type="Gene3D" id="3.40.1550.20">
    <property type="entry name" value="Transcriptional regulator MraZ domain"/>
    <property type="match status" value="1"/>
</dbReference>
<sequence length="160" mass="17897">MKIFMSSTINKIDSKGRVSIPSVFRSVLEYQGFPGVYLYPSFTSQAIDGGGQILIDQIAESVEKMQLFAEETDALTTALFSDTFQIPYDQDGRISLPEPLIVHANLKDKVTFAGLGQKFQMWEPEAFKEFKSHARLKALENRDLIGPALNTDSKLSKESE</sequence>
<keyword evidence="4" id="KW-0805">Transcription regulation</keyword>
<dbReference type="EMBL" id="UINC01002854">
    <property type="protein sequence ID" value="SVA00948.1"/>
    <property type="molecule type" value="Genomic_DNA"/>
</dbReference>
<dbReference type="InterPro" id="IPR035644">
    <property type="entry name" value="MraZ_C"/>
</dbReference>
<dbReference type="GO" id="GO:2000143">
    <property type="term" value="P:negative regulation of DNA-templated transcription initiation"/>
    <property type="evidence" value="ECO:0007669"/>
    <property type="project" value="TreeGrafter"/>
</dbReference>
<dbReference type="InterPro" id="IPR020603">
    <property type="entry name" value="MraZ_dom"/>
</dbReference>
<dbReference type="InterPro" id="IPR037914">
    <property type="entry name" value="SpoVT-AbrB_sf"/>
</dbReference>
<evidence type="ECO:0000256" key="4">
    <source>
        <dbReference type="ARBA" id="ARBA00023015"/>
    </source>
</evidence>
<dbReference type="GO" id="GO:0003700">
    <property type="term" value="F:DNA-binding transcription factor activity"/>
    <property type="evidence" value="ECO:0007669"/>
    <property type="project" value="InterPro"/>
</dbReference>
<dbReference type="CDD" id="cd16321">
    <property type="entry name" value="MraZ_C"/>
    <property type="match status" value="1"/>
</dbReference>
<keyword evidence="5" id="KW-0238">DNA-binding</keyword>
<feature type="domain" description="SpoVT-AbrB" evidence="7">
    <location>
        <begin position="83"/>
        <end position="126"/>
    </location>
</feature>
<dbReference type="SUPFAM" id="SSF89447">
    <property type="entry name" value="AbrB/MazE/MraZ-like"/>
    <property type="match status" value="1"/>
</dbReference>
<name>A0A381SCC2_9ZZZZ</name>
<evidence type="ECO:0000256" key="1">
    <source>
        <dbReference type="ARBA" id="ARBA00013860"/>
    </source>
</evidence>
<evidence type="ECO:0000256" key="2">
    <source>
        <dbReference type="ARBA" id="ARBA00022490"/>
    </source>
</evidence>
<dbReference type="InterPro" id="IPR003444">
    <property type="entry name" value="MraZ"/>
</dbReference>
<accession>A0A381SCC2</accession>
<evidence type="ECO:0000256" key="6">
    <source>
        <dbReference type="ARBA" id="ARBA00023163"/>
    </source>
</evidence>
<dbReference type="GO" id="GO:0000976">
    <property type="term" value="F:transcription cis-regulatory region binding"/>
    <property type="evidence" value="ECO:0007669"/>
    <property type="project" value="TreeGrafter"/>
</dbReference>
<dbReference type="InterPro" id="IPR035642">
    <property type="entry name" value="MraZ_N"/>
</dbReference>
<gene>
    <name evidence="8" type="ORF">METZ01_LOCUS53802</name>
</gene>
<evidence type="ECO:0000256" key="5">
    <source>
        <dbReference type="ARBA" id="ARBA00023125"/>
    </source>
</evidence>
<dbReference type="HAMAP" id="MF_01008">
    <property type="entry name" value="MraZ"/>
    <property type="match status" value="1"/>
</dbReference>
<evidence type="ECO:0000313" key="8">
    <source>
        <dbReference type="EMBL" id="SVA00948.1"/>
    </source>
</evidence>
<dbReference type="PANTHER" id="PTHR34701">
    <property type="entry name" value="TRANSCRIPTIONAL REGULATOR MRAZ"/>
    <property type="match status" value="1"/>
</dbReference>
<dbReference type="Pfam" id="PF02381">
    <property type="entry name" value="MraZ"/>
    <property type="match status" value="1"/>
</dbReference>
<reference evidence="8" key="1">
    <citation type="submission" date="2018-05" db="EMBL/GenBank/DDBJ databases">
        <authorList>
            <person name="Lanie J.A."/>
            <person name="Ng W.-L."/>
            <person name="Kazmierczak K.M."/>
            <person name="Andrzejewski T.M."/>
            <person name="Davidsen T.M."/>
            <person name="Wayne K.J."/>
            <person name="Tettelin H."/>
            <person name="Glass J.I."/>
            <person name="Rusch D."/>
            <person name="Podicherti R."/>
            <person name="Tsui H.-C.T."/>
            <person name="Winkler M.E."/>
        </authorList>
    </citation>
    <scope>NUCLEOTIDE SEQUENCE</scope>
</reference>
<keyword evidence="3" id="KW-0677">Repeat</keyword>
<dbReference type="AlphaFoldDB" id="A0A381SCC2"/>
<evidence type="ECO:0000256" key="3">
    <source>
        <dbReference type="ARBA" id="ARBA00022737"/>
    </source>
</evidence>
<evidence type="ECO:0000259" key="7">
    <source>
        <dbReference type="PROSITE" id="PS51740"/>
    </source>
</evidence>
<dbReference type="PANTHER" id="PTHR34701:SF1">
    <property type="entry name" value="TRANSCRIPTIONAL REGULATOR MRAZ"/>
    <property type="match status" value="1"/>
</dbReference>
<feature type="domain" description="SpoVT-AbrB" evidence="7">
    <location>
        <begin position="7"/>
        <end position="60"/>
    </location>
</feature>
<dbReference type="PROSITE" id="PS51740">
    <property type="entry name" value="SPOVT_ABRB"/>
    <property type="match status" value="2"/>
</dbReference>
<dbReference type="CDD" id="cd16320">
    <property type="entry name" value="MraZ_N"/>
    <property type="match status" value="1"/>
</dbReference>
<keyword evidence="6" id="KW-0804">Transcription</keyword>
<organism evidence="8">
    <name type="scientific">marine metagenome</name>
    <dbReference type="NCBI Taxonomy" id="408172"/>
    <lineage>
        <taxon>unclassified sequences</taxon>
        <taxon>metagenomes</taxon>
        <taxon>ecological metagenomes</taxon>
    </lineage>
</organism>
<protein>
    <recommendedName>
        <fullName evidence="1">Transcriptional regulator MraZ</fullName>
    </recommendedName>
</protein>
<proteinExistence type="inferred from homology"/>
<keyword evidence="2" id="KW-0963">Cytoplasm</keyword>